<dbReference type="Pfam" id="PF12508">
    <property type="entry name" value="Transposon_TraM"/>
    <property type="match status" value="1"/>
</dbReference>
<dbReference type="Proteomes" id="UP000247973">
    <property type="component" value="Unassembled WGS sequence"/>
</dbReference>
<keyword evidence="3" id="KW-0472">Membrane</keyword>
<keyword evidence="6" id="KW-1185">Reference proteome</keyword>
<feature type="compositionally biased region" description="Polar residues" evidence="2">
    <location>
        <begin position="115"/>
        <end position="132"/>
    </location>
</feature>
<feature type="domain" description="Conjugative transposon TraM C-terminal" evidence="4">
    <location>
        <begin position="290"/>
        <end position="438"/>
    </location>
</feature>
<feature type="coiled-coil region" evidence="1">
    <location>
        <begin position="157"/>
        <end position="184"/>
    </location>
</feature>
<comment type="caution">
    <text evidence="5">The sequence shown here is derived from an EMBL/GenBank/DDBJ whole genome shotgun (WGS) entry which is preliminary data.</text>
</comment>
<accession>A0A2V3PJX8</accession>
<keyword evidence="1" id="KW-0175">Coiled coil</keyword>
<reference evidence="5 6" key="1">
    <citation type="submission" date="2018-03" db="EMBL/GenBank/DDBJ databases">
        <title>Genomic Encyclopedia of Archaeal and Bacterial Type Strains, Phase II (KMG-II): from individual species to whole genera.</title>
        <authorList>
            <person name="Goeker M."/>
        </authorList>
    </citation>
    <scope>NUCLEOTIDE SEQUENCE [LARGE SCALE GENOMIC DNA]</scope>
    <source>
        <strain evidence="5 6">DSM 100214</strain>
    </source>
</reference>
<proteinExistence type="predicted"/>
<dbReference type="OrthoDB" id="1311366at2"/>
<dbReference type="NCBIfam" id="TIGR03779">
    <property type="entry name" value="Bac_Flav_CT_M"/>
    <property type="match status" value="1"/>
</dbReference>
<name>A0A2V3PJX8_9BACT</name>
<protein>
    <submittedName>
        <fullName evidence="5">Conjugative transposon TraM protein</fullName>
    </submittedName>
</protein>
<evidence type="ECO:0000313" key="5">
    <source>
        <dbReference type="EMBL" id="PXV61076.1"/>
    </source>
</evidence>
<keyword evidence="3" id="KW-1133">Transmembrane helix</keyword>
<evidence type="ECO:0000256" key="2">
    <source>
        <dbReference type="SAM" id="MobiDB-lite"/>
    </source>
</evidence>
<evidence type="ECO:0000256" key="1">
    <source>
        <dbReference type="SAM" id="Coils"/>
    </source>
</evidence>
<dbReference type="InterPro" id="IPR055407">
    <property type="entry name" value="TraM_C"/>
</dbReference>
<feature type="region of interest" description="Disordered" evidence="2">
    <location>
        <begin position="109"/>
        <end position="132"/>
    </location>
</feature>
<dbReference type="AlphaFoldDB" id="A0A2V3PJX8"/>
<keyword evidence="3" id="KW-0812">Transmembrane</keyword>
<evidence type="ECO:0000313" key="6">
    <source>
        <dbReference type="Proteomes" id="UP000247973"/>
    </source>
</evidence>
<sequence>MDEQTKDNTLIKQKLKKYTVFVLMAIICVGSLWLIFKPSASDKAKEQVGMGFNSDIPDPKANGIIGDKKDAYEQEQMQQKQKDRMQSLEGYADILGAEANNKAVSISLADEPERNTATSGKEQKNQKAPINNSVAAYQDINKTLGNFYEKPKDDPEKAELKKRLDELEAKQNEKNDKQSAMDEQLALMEKSYQLAAKYMPQRQNQGEPFQDQPMSTGNESLSKKIVKGTSNNSNNGKTKISPVRQLQQQTVSALAQNISNEELFVQYDQARNVGFNTMDARMGVSEKNTISAIVDNDQTVVDGQSVRLRLTEPLMAGSTIIPENTIITGMAQIQGERLDILISNMEHQGTIIPVEMTVFDSDGQKGIYIPGSLEMNAVKEIAANMGSSAGTSFTMTQSASQQIASDLTKGVIQGASAYMQKKIKQIKVTLKAGYKIMLMPKAN</sequence>
<gene>
    <name evidence="5" type="ORF">CLV62_12610</name>
</gene>
<evidence type="ECO:0000259" key="4">
    <source>
        <dbReference type="Pfam" id="PF12508"/>
    </source>
</evidence>
<feature type="transmembrane region" description="Helical" evidence="3">
    <location>
        <begin position="18"/>
        <end position="36"/>
    </location>
</feature>
<organism evidence="5 6">
    <name type="scientific">Dysgonomonas alginatilytica</name>
    <dbReference type="NCBI Taxonomy" id="1605892"/>
    <lineage>
        <taxon>Bacteria</taxon>
        <taxon>Pseudomonadati</taxon>
        <taxon>Bacteroidota</taxon>
        <taxon>Bacteroidia</taxon>
        <taxon>Bacteroidales</taxon>
        <taxon>Dysgonomonadaceae</taxon>
        <taxon>Dysgonomonas</taxon>
    </lineage>
</organism>
<dbReference type="EMBL" id="QICL01000026">
    <property type="protein sequence ID" value="PXV61076.1"/>
    <property type="molecule type" value="Genomic_DNA"/>
</dbReference>
<evidence type="ECO:0000256" key="3">
    <source>
        <dbReference type="SAM" id="Phobius"/>
    </source>
</evidence>
<dbReference type="RefSeq" id="WP_110311886.1">
    <property type="nucleotide sequence ID" value="NZ_QICL01000026.1"/>
</dbReference>
<dbReference type="InterPro" id="IPR022187">
    <property type="entry name" value="Conjug_transposon_TraM"/>
</dbReference>